<dbReference type="InterPro" id="IPR000719">
    <property type="entry name" value="Prot_kinase_dom"/>
</dbReference>
<dbReference type="Proteomes" id="UP001180020">
    <property type="component" value="Unassembled WGS sequence"/>
</dbReference>
<keyword evidence="6" id="KW-0472">Membrane</keyword>
<evidence type="ECO:0000256" key="5">
    <source>
        <dbReference type="ARBA" id="ARBA00022840"/>
    </source>
</evidence>
<accession>A0AAV9DS55</accession>
<evidence type="ECO:0000256" key="6">
    <source>
        <dbReference type="SAM" id="Phobius"/>
    </source>
</evidence>
<evidence type="ECO:0000256" key="3">
    <source>
        <dbReference type="ARBA" id="ARBA00022741"/>
    </source>
</evidence>
<keyword evidence="8" id="KW-0675">Receptor</keyword>
<feature type="transmembrane region" description="Helical" evidence="6">
    <location>
        <begin position="18"/>
        <end position="39"/>
    </location>
</feature>
<organism evidence="8 9">
    <name type="scientific">Acorus calamus</name>
    <name type="common">Sweet flag</name>
    <dbReference type="NCBI Taxonomy" id="4465"/>
    <lineage>
        <taxon>Eukaryota</taxon>
        <taxon>Viridiplantae</taxon>
        <taxon>Streptophyta</taxon>
        <taxon>Embryophyta</taxon>
        <taxon>Tracheophyta</taxon>
        <taxon>Spermatophyta</taxon>
        <taxon>Magnoliopsida</taxon>
        <taxon>Liliopsida</taxon>
        <taxon>Acoraceae</taxon>
        <taxon>Acorus</taxon>
    </lineage>
</organism>
<dbReference type="GO" id="GO:0005524">
    <property type="term" value="F:ATP binding"/>
    <property type="evidence" value="ECO:0007669"/>
    <property type="project" value="UniProtKB-KW"/>
</dbReference>
<protein>
    <submittedName>
        <fullName evidence="8">Cysteine-rich receptor-like protein kinase 35</fullName>
    </submittedName>
</protein>
<evidence type="ECO:0000313" key="8">
    <source>
        <dbReference type="EMBL" id="KAK1304024.1"/>
    </source>
</evidence>
<evidence type="ECO:0000313" key="9">
    <source>
        <dbReference type="Proteomes" id="UP001180020"/>
    </source>
</evidence>
<name>A0AAV9DS55_ACOCL</name>
<keyword evidence="5" id="KW-0067">ATP-binding</keyword>
<evidence type="ECO:0000256" key="4">
    <source>
        <dbReference type="ARBA" id="ARBA00022777"/>
    </source>
</evidence>
<keyword evidence="6" id="KW-0812">Transmembrane</keyword>
<dbReference type="InterPro" id="IPR001245">
    <property type="entry name" value="Ser-Thr/Tyr_kinase_cat_dom"/>
</dbReference>
<dbReference type="GO" id="GO:0005886">
    <property type="term" value="C:plasma membrane"/>
    <property type="evidence" value="ECO:0007669"/>
    <property type="project" value="TreeGrafter"/>
</dbReference>
<dbReference type="PANTHER" id="PTHR27002:SF1040">
    <property type="entry name" value="OS07G0538400 PROTEIN"/>
    <property type="match status" value="1"/>
</dbReference>
<reference evidence="8" key="1">
    <citation type="journal article" date="2023" name="Nat. Commun.">
        <title>Diploid and tetraploid genomes of Acorus and the evolution of monocots.</title>
        <authorList>
            <person name="Ma L."/>
            <person name="Liu K.W."/>
            <person name="Li Z."/>
            <person name="Hsiao Y.Y."/>
            <person name="Qi Y."/>
            <person name="Fu T."/>
            <person name="Tang G.D."/>
            <person name="Zhang D."/>
            <person name="Sun W.H."/>
            <person name="Liu D.K."/>
            <person name="Li Y."/>
            <person name="Chen G.Z."/>
            <person name="Liu X.D."/>
            <person name="Liao X.Y."/>
            <person name="Jiang Y.T."/>
            <person name="Yu X."/>
            <person name="Hao Y."/>
            <person name="Huang J."/>
            <person name="Zhao X.W."/>
            <person name="Ke S."/>
            <person name="Chen Y.Y."/>
            <person name="Wu W.L."/>
            <person name="Hsu J.L."/>
            <person name="Lin Y.F."/>
            <person name="Huang M.D."/>
            <person name="Li C.Y."/>
            <person name="Huang L."/>
            <person name="Wang Z.W."/>
            <person name="Zhao X."/>
            <person name="Zhong W.Y."/>
            <person name="Peng D.H."/>
            <person name="Ahmad S."/>
            <person name="Lan S."/>
            <person name="Zhang J.S."/>
            <person name="Tsai W.C."/>
            <person name="Van de Peer Y."/>
            <person name="Liu Z.J."/>
        </authorList>
    </citation>
    <scope>NUCLEOTIDE SEQUENCE</scope>
    <source>
        <strain evidence="8">CP</strain>
    </source>
</reference>
<proteinExistence type="predicted"/>
<sequence>MNIVLSVSGSKKHGLRTALTILIPVLTFVVIVTVVFCLCRSFDFNIGIIGYMAPEYTMRGHYSIKSDVFSFGVLVLEIITGLRNSSFDLLIHVWKYWNEGRVLELIDQSLGDYSSLAVLAGEVTTTLRETVDLVIGSFNGGVVESGVGGGVYGERLKGEVEIGLELASGGVVGSGGAVEVSGALLGSDGGDGENVNENRNRV</sequence>
<evidence type="ECO:0000259" key="7">
    <source>
        <dbReference type="PROSITE" id="PS50011"/>
    </source>
</evidence>
<dbReference type="Gene3D" id="1.10.510.10">
    <property type="entry name" value="Transferase(Phosphotransferase) domain 1"/>
    <property type="match status" value="1"/>
</dbReference>
<evidence type="ECO:0000256" key="1">
    <source>
        <dbReference type="ARBA" id="ARBA00022527"/>
    </source>
</evidence>
<dbReference type="Pfam" id="PF07714">
    <property type="entry name" value="PK_Tyr_Ser-Thr"/>
    <property type="match status" value="1"/>
</dbReference>
<keyword evidence="1" id="KW-0723">Serine/threonine-protein kinase</keyword>
<comment type="caution">
    <text evidence="8">The sequence shown here is derived from an EMBL/GenBank/DDBJ whole genome shotgun (WGS) entry which is preliminary data.</text>
</comment>
<keyword evidence="4 8" id="KW-0418">Kinase</keyword>
<dbReference type="GO" id="GO:0004674">
    <property type="term" value="F:protein serine/threonine kinase activity"/>
    <property type="evidence" value="ECO:0007669"/>
    <property type="project" value="UniProtKB-KW"/>
</dbReference>
<keyword evidence="9" id="KW-1185">Reference proteome</keyword>
<dbReference type="PROSITE" id="PS50011">
    <property type="entry name" value="PROTEIN_KINASE_DOM"/>
    <property type="match status" value="1"/>
</dbReference>
<keyword evidence="2" id="KW-0808">Transferase</keyword>
<dbReference type="SUPFAM" id="SSF56112">
    <property type="entry name" value="Protein kinase-like (PK-like)"/>
    <property type="match status" value="1"/>
</dbReference>
<gene>
    <name evidence="8" type="primary">CRK35</name>
    <name evidence="8" type="ORF">QJS10_CPB11g01166</name>
</gene>
<reference evidence="8" key="2">
    <citation type="submission" date="2023-06" db="EMBL/GenBank/DDBJ databases">
        <authorList>
            <person name="Ma L."/>
            <person name="Liu K.-W."/>
            <person name="Li Z."/>
            <person name="Hsiao Y.-Y."/>
            <person name="Qi Y."/>
            <person name="Fu T."/>
            <person name="Tang G."/>
            <person name="Zhang D."/>
            <person name="Sun W.-H."/>
            <person name="Liu D.-K."/>
            <person name="Li Y."/>
            <person name="Chen G.-Z."/>
            <person name="Liu X.-D."/>
            <person name="Liao X.-Y."/>
            <person name="Jiang Y.-T."/>
            <person name="Yu X."/>
            <person name="Hao Y."/>
            <person name="Huang J."/>
            <person name="Zhao X.-W."/>
            <person name="Ke S."/>
            <person name="Chen Y.-Y."/>
            <person name="Wu W.-L."/>
            <person name="Hsu J.-L."/>
            <person name="Lin Y.-F."/>
            <person name="Huang M.-D."/>
            <person name="Li C.-Y."/>
            <person name="Huang L."/>
            <person name="Wang Z.-W."/>
            <person name="Zhao X."/>
            <person name="Zhong W.-Y."/>
            <person name="Peng D.-H."/>
            <person name="Ahmad S."/>
            <person name="Lan S."/>
            <person name="Zhang J.-S."/>
            <person name="Tsai W.-C."/>
            <person name="Van De Peer Y."/>
            <person name="Liu Z.-J."/>
        </authorList>
    </citation>
    <scope>NUCLEOTIDE SEQUENCE</scope>
    <source>
        <strain evidence="8">CP</strain>
        <tissue evidence="8">Leaves</tissue>
    </source>
</reference>
<dbReference type="InterPro" id="IPR011009">
    <property type="entry name" value="Kinase-like_dom_sf"/>
</dbReference>
<dbReference type="EMBL" id="JAUJYO010000011">
    <property type="protein sequence ID" value="KAK1304024.1"/>
    <property type="molecule type" value="Genomic_DNA"/>
</dbReference>
<keyword evidence="6" id="KW-1133">Transmembrane helix</keyword>
<dbReference type="PANTHER" id="PTHR27002">
    <property type="entry name" value="RECEPTOR-LIKE SERINE/THREONINE-PROTEIN KINASE SD1-8"/>
    <property type="match status" value="1"/>
</dbReference>
<dbReference type="AlphaFoldDB" id="A0AAV9DS55"/>
<keyword evidence="3" id="KW-0547">Nucleotide-binding</keyword>
<evidence type="ECO:0000256" key="2">
    <source>
        <dbReference type="ARBA" id="ARBA00022679"/>
    </source>
</evidence>
<feature type="domain" description="Protein kinase" evidence="7">
    <location>
        <begin position="1"/>
        <end position="202"/>
    </location>
</feature>